<reference evidence="2 3" key="1">
    <citation type="submission" date="2016-10" db="EMBL/GenBank/DDBJ databases">
        <authorList>
            <person name="de Groot N.N."/>
        </authorList>
    </citation>
    <scope>NUCLEOTIDE SEQUENCE [LARGE SCALE GENOMIC DNA]</scope>
    <source>
        <strain evidence="2 3">CGMCC 4.6533</strain>
    </source>
</reference>
<accession>A0A1G9UCZ1</accession>
<gene>
    <name evidence="2" type="ORF">SAMN05421869_14812</name>
</gene>
<name>A0A1G9UCZ1_9ACTN</name>
<dbReference type="InterPro" id="IPR002182">
    <property type="entry name" value="NB-ARC"/>
</dbReference>
<proteinExistence type="predicted"/>
<dbReference type="Gene3D" id="3.40.50.300">
    <property type="entry name" value="P-loop containing nucleotide triphosphate hydrolases"/>
    <property type="match status" value="1"/>
</dbReference>
<dbReference type="GO" id="GO:0043531">
    <property type="term" value="F:ADP binding"/>
    <property type="evidence" value="ECO:0007669"/>
    <property type="project" value="InterPro"/>
</dbReference>
<dbReference type="SUPFAM" id="SSF52540">
    <property type="entry name" value="P-loop containing nucleoside triphosphate hydrolases"/>
    <property type="match status" value="1"/>
</dbReference>
<evidence type="ECO:0000259" key="1">
    <source>
        <dbReference type="Pfam" id="PF00931"/>
    </source>
</evidence>
<dbReference type="InterPro" id="IPR027417">
    <property type="entry name" value="P-loop_NTPase"/>
</dbReference>
<dbReference type="PANTHER" id="PTHR47691">
    <property type="entry name" value="REGULATOR-RELATED"/>
    <property type="match status" value="1"/>
</dbReference>
<protein>
    <submittedName>
        <fullName evidence="2">NB-ARC domain-containing protein</fullName>
    </submittedName>
</protein>
<evidence type="ECO:0000313" key="2">
    <source>
        <dbReference type="EMBL" id="SDM57752.1"/>
    </source>
</evidence>
<dbReference type="OrthoDB" id="580767at2"/>
<dbReference type="Pfam" id="PF00931">
    <property type="entry name" value="NB-ARC"/>
    <property type="match status" value="1"/>
</dbReference>
<sequence>MSGVAAPLRLVNLPRRRRTFVGRGDELAELEAALRGGGEVVVVAVHGLGGVGKSTLAAHYALMQATSRDDERLNPVWWITADSGPALEAGLAGLAVALQPELATVMPLEALAARATAWLAAHEGWLLVLDNVVEAADVRPMLERTLTGQVLVTSRLSEGWHGLDARLLQLKVLDEPEAIELLARIAAPPLAADAVPAQAGQGLTEDLDGAAALVRELGFLPLAVEQAGAYQHQTRLTPHAYLGLLKHQPAVMYDRAARGANAERTIARIWRLTLDRLADVPLAGPVLRVLAWYGAEPLPRTLLESLNAGMAEVQHALGELAAYNMITLNRGHFPNETAALKCVFMALMSLDPTGQGRKRWTMRWKAPLNAFQIAFEGRLTPANF</sequence>
<dbReference type="STRING" id="633440.SAMN05421869_14812"/>
<organism evidence="2 3">
    <name type="scientific">Nonomuraea jiangxiensis</name>
    <dbReference type="NCBI Taxonomy" id="633440"/>
    <lineage>
        <taxon>Bacteria</taxon>
        <taxon>Bacillati</taxon>
        <taxon>Actinomycetota</taxon>
        <taxon>Actinomycetes</taxon>
        <taxon>Streptosporangiales</taxon>
        <taxon>Streptosporangiaceae</taxon>
        <taxon>Nonomuraea</taxon>
    </lineage>
</organism>
<dbReference type="PRINTS" id="PR00364">
    <property type="entry name" value="DISEASERSIST"/>
</dbReference>
<dbReference type="PANTHER" id="PTHR47691:SF3">
    <property type="entry name" value="HTH-TYPE TRANSCRIPTIONAL REGULATOR RV0890C-RELATED"/>
    <property type="match status" value="1"/>
</dbReference>
<dbReference type="AlphaFoldDB" id="A0A1G9UCZ1"/>
<feature type="domain" description="NB-ARC" evidence="1">
    <location>
        <begin position="28"/>
        <end position="186"/>
    </location>
</feature>
<dbReference type="Proteomes" id="UP000199202">
    <property type="component" value="Unassembled WGS sequence"/>
</dbReference>
<keyword evidence="3" id="KW-1185">Reference proteome</keyword>
<dbReference type="EMBL" id="FNDJ01000048">
    <property type="protein sequence ID" value="SDM57752.1"/>
    <property type="molecule type" value="Genomic_DNA"/>
</dbReference>
<evidence type="ECO:0000313" key="3">
    <source>
        <dbReference type="Proteomes" id="UP000199202"/>
    </source>
</evidence>